<dbReference type="Proteomes" id="UP000231136">
    <property type="component" value="Unassembled WGS sequence"/>
</dbReference>
<gene>
    <name evidence="2" type="ORF">COW83_05015</name>
</gene>
<dbReference type="PIRSF" id="PIRSF004525">
    <property type="entry name" value="Pilin_peptidase-dep_B_prd"/>
    <property type="match status" value="1"/>
</dbReference>
<reference evidence="2 3" key="1">
    <citation type="submission" date="2017-09" db="EMBL/GenBank/DDBJ databases">
        <title>Depth-based differentiation of microbial function through sediment-hosted aquifers and enrichment of novel symbionts in the deep terrestrial subsurface.</title>
        <authorList>
            <person name="Probst A.J."/>
            <person name="Ladd B."/>
            <person name="Jarett J.K."/>
            <person name="Geller-Mcgrath D.E."/>
            <person name="Sieber C.M."/>
            <person name="Emerson J.B."/>
            <person name="Anantharaman K."/>
            <person name="Thomas B.C."/>
            <person name="Malmstrom R."/>
            <person name="Stieglmeier M."/>
            <person name="Klingl A."/>
            <person name="Woyke T."/>
            <person name="Ryan C.M."/>
            <person name="Banfield J.F."/>
        </authorList>
    </citation>
    <scope>NUCLEOTIDE SEQUENCE [LARGE SCALE GENOMIC DNA]</scope>
    <source>
        <strain evidence="2">CG22_combo_CG10-13_8_21_14_all_43_12</strain>
    </source>
</reference>
<name>A0A2H0DT36_9BACT</name>
<evidence type="ECO:0000313" key="3">
    <source>
        <dbReference type="Proteomes" id="UP000231136"/>
    </source>
</evidence>
<dbReference type="EMBL" id="PCTR01000142">
    <property type="protein sequence ID" value="PIP85294.1"/>
    <property type="molecule type" value="Genomic_DNA"/>
</dbReference>
<dbReference type="NCBIfam" id="TIGR02532">
    <property type="entry name" value="IV_pilin_GFxxxE"/>
    <property type="match status" value="1"/>
</dbReference>
<evidence type="ECO:0000256" key="1">
    <source>
        <dbReference type="SAM" id="Phobius"/>
    </source>
</evidence>
<keyword evidence="1" id="KW-1133">Transmembrane helix</keyword>
<keyword evidence="1" id="KW-0812">Transmembrane</keyword>
<protein>
    <recommendedName>
        <fullName evidence="4">Prepilin-type cleavage/methylation domain-containing protein</fullName>
    </recommendedName>
</protein>
<dbReference type="InterPro" id="IPR016419">
    <property type="entry name" value="Prepilin_Pept-dep_B_prd"/>
</dbReference>
<evidence type="ECO:0000313" key="2">
    <source>
        <dbReference type="EMBL" id="PIP85294.1"/>
    </source>
</evidence>
<feature type="transmembrane region" description="Helical" evidence="1">
    <location>
        <begin position="6"/>
        <end position="30"/>
    </location>
</feature>
<dbReference type="AlphaFoldDB" id="A0A2H0DT36"/>
<dbReference type="InterPro" id="IPR012902">
    <property type="entry name" value="N_methyl_site"/>
</dbReference>
<comment type="caution">
    <text evidence="2">The sequence shown here is derived from an EMBL/GenBank/DDBJ whole genome shotgun (WGS) entry which is preliminary data.</text>
</comment>
<evidence type="ECO:0008006" key="4">
    <source>
        <dbReference type="Google" id="ProtNLM"/>
    </source>
</evidence>
<accession>A0A2H0DT36</accession>
<organism evidence="2 3">
    <name type="scientific">Candidatus Collierbacteria bacterium CG22_combo_CG10-13_8_21_14_all_43_12</name>
    <dbReference type="NCBI Taxonomy" id="1974537"/>
    <lineage>
        <taxon>Bacteria</taxon>
        <taxon>Candidatus Collieribacteriota</taxon>
    </lineage>
</organism>
<proteinExistence type="predicted"/>
<sequence>MEMRAFTLIEVIISTMLLSIILLGGTAVFYQSLKSSGISDVNSNLNSTLQSILNAIKKDVKYAQILGVGDGTRTDCLLAGVNGYSGSSLLINDLNGHGTRYSLNSELIASTSAETNQTTYLNTSQIAVQSLQFTWYCLGSDKIKIALSAKSNALGTGIQVDQDVSIEISLFNSGQN</sequence>
<keyword evidence="1" id="KW-0472">Membrane</keyword>